<evidence type="ECO:0008006" key="9">
    <source>
        <dbReference type="Google" id="ProtNLM"/>
    </source>
</evidence>
<dbReference type="STRING" id="1399860.A0A2C5XYY4"/>
<keyword evidence="4 6" id="KW-0472">Membrane</keyword>
<evidence type="ECO:0000313" key="7">
    <source>
        <dbReference type="EMBL" id="PHH60340.1"/>
    </source>
</evidence>
<dbReference type="AlphaFoldDB" id="A0A2C5XYY4"/>
<dbReference type="Proteomes" id="UP000226192">
    <property type="component" value="Unassembled WGS sequence"/>
</dbReference>
<organism evidence="7 8">
    <name type="scientific">Ophiocordyceps australis</name>
    <dbReference type="NCBI Taxonomy" id="1399860"/>
    <lineage>
        <taxon>Eukaryota</taxon>
        <taxon>Fungi</taxon>
        <taxon>Dikarya</taxon>
        <taxon>Ascomycota</taxon>
        <taxon>Pezizomycotina</taxon>
        <taxon>Sordariomycetes</taxon>
        <taxon>Hypocreomycetidae</taxon>
        <taxon>Hypocreales</taxon>
        <taxon>Ophiocordycipitaceae</taxon>
        <taxon>Ophiocordyceps</taxon>
    </lineage>
</organism>
<feature type="compositionally biased region" description="Basic and acidic residues" evidence="5">
    <location>
        <begin position="86"/>
        <end position="101"/>
    </location>
</feature>
<gene>
    <name evidence="7" type="ORF">CDD81_1825</name>
</gene>
<dbReference type="Pfam" id="PF04142">
    <property type="entry name" value="Nuc_sug_transp"/>
    <property type="match status" value="1"/>
</dbReference>
<dbReference type="PANTHER" id="PTHR10231">
    <property type="entry name" value="NUCLEOTIDE-SUGAR TRANSMEMBRANE TRANSPORTER"/>
    <property type="match status" value="1"/>
</dbReference>
<evidence type="ECO:0000256" key="2">
    <source>
        <dbReference type="ARBA" id="ARBA00022692"/>
    </source>
</evidence>
<dbReference type="GO" id="GO:0000139">
    <property type="term" value="C:Golgi membrane"/>
    <property type="evidence" value="ECO:0007669"/>
    <property type="project" value="InterPro"/>
</dbReference>
<evidence type="ECO:0000256" key="3">
    <source>
        <dbReference type="ARBA" id="ARBA00022989"/>
    </source>
</evidence>
<feature type="transmembrane region" description="Helical" evidence="6">
    <location>
        <begin position="178"/>
        <end position="199"/>
    </location>
</feature>
<protein>
    <recommendedName>
        <fullName evidence="9">UDP-galactose transporter</fullName>
    </recommendedName>
</protein>
<feature type="transmembrane region" description="Helical" evidence="6">
    <location>
        <begin position="356"/>
        <end position="374"/>
    </location>
</feature>
<comment type="caution">
    <text evidence="7">The sequence shown here is derived from an EMBL/GenBank/DDBJ whole genome shotgun (WGS) entry which is preliminary data.</text>
</comment>
<feature type="compositionally biased region" description="Acidic residues" evidence="5">
    <location>
        <begin position="102"/>
        <end position="115"/>
    </location>
</feature>
<dbReference type="InterPro" id="IPR007271">
    <property type="entry name" value="Nuc_sug_transpt"/>
</dbReference>
<feature type="region of interest" description="Disordered" evidence="5">
    <location>
        <begin position="80"/>
        <end position="121"/>
    </location>
</feature>
<feature type="transmembrane region" description="Helical" evidence="6">
    <location>
        <begin position="269"/>
        <end position="290"/>
    </location>
</feature>
<feature type="transmembrane region" description="Helical" evidence="6">
    <location>
        <begin position="401"/>
        <end position="420"/>
    </location>
</feature>
<dbReference type="OrthoDB" id="408493at2759"/>
<feature type="transmembrane region" description="Helical" evidence="6">
    <location>
        <begin position="20"/>
        <end position="40"/>
    </location>
</feature>
<keyword evidence="3 6" id="KW-1133">Transmembrane helix</keyword>
<dbReference type="EMBL" id="NJET01000151">
    <property type="protein sequence ID" value="PHH60340.1"/>
    <property type="molecule type" value="Genomic_DNA"/>
</dbReference>
<sequence>MALESPLPAFLRQTGRHQALLAALGLIAIQVGMGITLKMAQTGGSYSFSPSGSVAISELVKLLLSSVLFRRECARRRSRGIGPKAGGDESHHEGFGHGEHDAELEDQGDGDDADLEGQGNSDDGMLESQESWLNISLLWRYLRGDVGRDKRLGYYLLALCYALINNSVFVSYKLADPGTIQLVKSGGTLVTAMVMVVGLEAALSRTQWAAVCIQLLGLVLTQYEPSRGATYHWNTYLILVAQLVLSALSSVYNQHLLKSTDSSLHADNMVLYGSGTLINLGCHVLLRLVSSSEPGLLQGYNSVGAVLVVLSNVFVGIAMTCVYKYADAVVKCFATAVATGILLYASPLLFGTKLGALALPGTAMVFAASWLYVAKPVPKPAEARPRWRLAKAWWTDAHGHALSLVLTLATAGIVALLTMVETPMATRPMPAPDTNQSAVSPFAHSLAMVRWNSARAQRIPLLAKYEPFFDTLHLSMPGLVPDHDAGFYNWTHDQFVQIELVYMQVADMMTLALAEKPHIDGLLFFHFDAWVDPLAWPPSQQQHMWASYGTPHYACINDTKAYDWWGWDHGLHKAAMAAVEAIDQLGLDYHLRRDEWCVGWSDIYWIPRRFFADFVLLSHVFARFKVFHEVAIATMLHIIDLSRRNASAQSLVSLIDDCWGSCCSSNPTVNNVLETRCGHRLDYLQPAVYQPYYDKLDRQARILHQPSS</sequence>
<feature type="transmembrane region" description="Helical" evidence="6">
    <location>
        <begin position="52"/>
        <end position="69"/>
    </location>
</feature>
<name>A0A2C5XYY4_9HYPO</name>
<feature type="transmembrane region" description="Helical" evidence="6">
    <location>
        <begin position="330"/>
        <end position="350"/>
    </location>
</feature>
<dbReference type="InterPro" id="IPR037185">
    <property type="entry name" value="EmrE-like"/>
</dbReference>
<keyword evidence="8" id="KW-1185">Reference proteome</keyword>
<dbReference type="SUPFAM" id="SSF103481">
    <property type="entry name" value="Multidrug resistance efflux transporter EmrE"/>
    <property type="match status" value="1"/>
</dbReference>
<evidence type="ECO:0000256" key="1">
    <source>
        <dbReference type="ARBA" id="ARBA00004141"/>
    </source>
</evidence>
<keyword evidence="2 6" id="KW-0812">Transmembrane</keyword>
<reference evidence="7 8" key="1">
    <citation type="submission" date="2017-06" db="EMBL/GenBank/DDBJ databases">
        <title>Ant-infecting Ophiocordyceps genomes reveal a high diversity of potential behavioral manipulation genes and a possible major role for enterotoxins.</title>
        <authorList>
            <person name="De Bekker C."/>
            <person name="Evans H.C."/>
            <person name="Brachmann A."/>
            <person name="Hughes D.P."/>
        </authorList>
    </citation>
    <scope>NUCLEOTIDE SEQUENCE [LARGE SCALE GENOMIC DNA]</scope>
    <source>
        <strain evidence="7 8">Map64</strain>
    </source>
</reference>
<comment type="subcellular location">
    <subcellularLocation>
        <location evidence="1">Membrane</location>
        <topology evidence="1">Multi-pass membrane protein</topology>
    </subcellularLocation>
</comment>
<evidence type="ECO:0000256" key="4">
    <source>
        <dbReference type="ARBA" id="ARBA00023136"/>
    </source>
</evidence>
<evidence type="ECO:0000256" key="6">
    <source>
        <dbReference type="SAM" id="Phobius"/>
    </source>
</evidence>
<feature type="transmembrane region" description="Helical" evidence="6">
    <location>
        <begin position="152"/>
        <end position="172"/>
    </location>
</feature>
<evidence type="ECO:0000256" key="5">
    <source>
        <dbReference type="SAM" id="MobiDB-lite"/>
    </source>
</evidence>
<dbReference type="GO" id="GO:0015165">
    <property type="term" value="F:pyrimidine nucleotide-sugar transmembrane transporter activity"/>
    <property type="evidence" value="ECO:0007669"/>
    <property type="project" value="InterPro"/>
</dbReference>
<accession>A0A2C5XYY4</accession>
<evidence type="ECO:0000313" key="8">
    <source>
        <dbReference type="Proteomes" id="UP000226192"/>
    </source>
</evidence>
<proteinExistence type="predicted"/>
<feature type="transmembrane region" description="Helical" evidence="6">
    <location>
        <begin position="302"/>
        <end position="323"/>
    </location>
</feature>